<feature type="chain" id="PRO_5003685780" evidence="1">
    <location>
        <begin position="19"/>
        <end position="281"/>
    </location>
</feature>
<keyword evidence="1" id="KW-0732">Signal</keyword>
<accession>I4B2A2</accession>
<dbReference type="EMBL" id="CP002959">
    <property type="protein sequence ID" value="AFM11409.1"/>
    <property type="molecule type" value="Genomic_DNA"/>
</dbReference>
<evidence type="ECO:0000256" key="1">
    <source>
        <dbReference type="SAM" id="SignalP"/>
    </source>
</evidence>
<protein>
    <submittedName>
        <fullName evidence="2">Uncharacterized protein</fullName>
    </submittedName>
</protein>
<dbReference type="Gene3D" id="1.25.40.10">
    <property type="entry name" value="Tetratricopeptide repeat domain"/>
    <property type="match status" value="1"/>
</dbReference>
<dbReference type="STRING" id="869212.Turpa_0758"/>
<proteinExistence type="predicted"/>
<name>I4B2A2_TURPD</name>
<feature type="signal peptide" evidence="1">
    <location>
        <begin position="1"/>
        <end position="18"/>
    </location>
</feature>
<reference evidence="2 3" key="1">
    <citation type="submission" date="2012-06" db="EMBL/GenBank/DDBJ databases">
        <title>The complete chromosome of genome of Turneriella parva DSM 21527.</title>
        <authorList>
            <consortium name="US DOE Joint Genome Institute (JGI-PGF)"/>
            <person name="Lucas S."/>
            <person name="Han J."/>
            <person name="Lapidus A."/>
            <person name="Bruce D."/>
            <person name="Goodwin L."/>
            <person name="Pitluck S."/>
            <person name="Peters L."/>
            <person name="Kyrpides N."/>
            <person name="Mavromatis K."/>
            <person name="Ivanova N."/>
            <person name="Mikhailova N."/>
            <person name="Chertkov O."/>
            <person name="Detter J.C."/>
            <person name="Tapia R."/>
            <person name="Han C."/>
            <person name="Land M."/>
            <person name="Hauser L."/>
            <person name="Markowitz V."/>
            <person name="Cheng J.-F."/>
            <person name="Hugenholtz P."/>
            <person name="Woyke T."/>
            <person name="Wu D."/>
            <person name="Gronow S."/>
            <person name="Wellnitz S."/>
            <person name="Brambilla E."/>
            <person name="Klenk H.-P."/>
            <person name="Eisen J.A."/>
        </authorList>
    </citation>
    <scope>NUCLEOTIDE SEQUENCE [LARGE SCALE GENOMIC DNA]</scope>
    <source>
        <strain evidence="3">ATCC BAA-1111 / DSM 21527 / NCTC 11395 / H</strain>
    </source>
</reference>
<keyword evidence="3" id="KW-1185">Reference proteome</keyword>
<dbReference type="Proteomes" id="UP000006048">
    <property type="component" value="Chromosome"/>
</dbReference>
<evidence type="ECO:0000313" key="2">
    <source>
        <dbReference type="EMBL" id="AFM11409.1"/>
    </source>
</evidence>
<evidence type="ECO:0000313" key="3">
    <source>
        <dbReference type="Proteomes" id="UP000006048"/>
    </source>
</evidence>
<dbReference type="InterPro" id="IPR011990">
    <property type="entry name" value="TPR-like_helical_dom_sf"/>
</dbReference>
<dbReference type="PATRIC" id="fig|869212.3.peg.733"/>
<dbReference type="HOGENOM" id="CLU_079864_0_0_12"/>
<dbReference type="OrthoDB" id="334787at2"/>
<gene>
    <name evidence="2" type="ordered locus">Turpa_0758</name>
</gene>
<dbReference type="RefSeq" id="WP_014801927.1">
    <property type="nucleotide sequence ID" value="NC_018020.1"/>
</dbReference>
<organism evidence="2 3">
    <name type="scientific">Turneriella parva (strain ATCC BAA-1111 / DSM 21527 / NCTC 11395 / H)</name>
    <name type="common">Leptospira parva</name>
    <dbReference type="NCBI Taxonomy" id="869212"/>
    <lineage>
        <taxon>Bacteria</taxon>
        <taxon>Pseudomonadati</taxon>
        <taxon>Spirochaetota</taxon>
        <taxon>Spirochaetia</taxon>
        <taxon>Leptospirales</taxon>
        <taxon>Leptospiraceae</taxon>
        <taxon>Turneriella</taxon>
    </lineage>
</organism>
<dbReference type="KEGG" id="tpx:Turpa_0758"/>
<sequence>MKKLLSAVALLTVFAASAALYAQPAAAKPAADAKKDEKKDNPADEKEAKWYNPDYRPYVASFDELYKLGDDFANNKFRLALSNYQTGRSILDKMREEVQRNKEEWADAKYLNEKWYWQTIDRKMREERILLEKKGRAKIKAVTYFTRAINHLDEIQNRSFREKQQMKDLTAAVYRDWIIAQYDLGNLPQTIDLLERYLKIDPAFETEISPHKYLASGYGFKEAVAEKYNKGTEAERIFFKKNKNKHLLRATELKYKKDSPEYEHILELVNRDEIIATKPSP</sequence>
<dbReference type="AlphaFoldDB" id="I4B2A2"/>